<reference evidence="2 3" key="1">
    <citation type="submission" date="2019-06" db="EMBL/GenBank/DDBJ databases">
        <title>Sequencing the genomes of 1000 actinobacteria strains.</title>
        <authorList>
            <person name="Klenk H.-P."/>
        </authorList>
    </citation>
    <scope>NUCLEOTIDE SEQUENCE [LARGE SCALE GENOMIC DNA]</scope>
    <source>
        <strain evidence="2 3">DSM 45301</strain>
    </source>
</reference>
<dbReference type="Gene3D" id="3.40.190.10">
    <property type="entry name" value="Periplasmic binding protein-like II"/>
    <property type="match status" value="2"/>
</dbReference>
<evidence type="ECO:0000313" key="3">
    <source>
        <dbReference type="Proteomes" id="UP000315677"/>
    </source>
</evidence>
<dbReference type="NCBIfam" id="TIGR02122">
    <property type="entry name" value="TRAP_TAXI"/>
    <property type="match status" value="1"/>
</dbReference>
<dbReference type="OrthoDB" id="5582316at2"/>
<dbReference type="PANTHER" id="PTHR42941">
    <property type="entry name" value="SLL1037 PROTEIN"/>
    <property type="match status" value="1"/>
</dbReference>
<dbReference type="InterPro" id="IPR011852">
    <property type="entry name" value="TRAP_TAXI"/>
</dbReference>
<dbReference type="AlphaFoldDB" id="A0A543DL89"/>
<keyword evidence="1" id="KW-0732">Signal</keyword>
<dbReference type="EMBL" id="VFPA01000003">
    <property type="protein sequence ID" value="TQM10114.1"/>
    <property type="molecule type" value="Genomic_DNA"/>
</dbReference>
<accession>A0A543DL89</accession>
<feature type="signal peptide" evidence="1">
    <location>
        <begin position="1"/>
        <end position="25"/>
    </location>
</feature>
<proteinExistence type="predicted"/>
<gene>
    <name evidence="2" type="ORF">FB558_5896</name>
</gene>
<protein>
    <recommendedName>
        <fullName evidence="4">TRAP transporter TAXI family solute receptor</fullName>
    </recommendedName>
</protein>
<evidence type="ECO:0008006" key="4">
    <source>
        <dbReference type="Google" id="ProtNLM"/>
    </source>
</evidence>
<dbReference type="PROSITE" id="PS51318">
    <property type="entry name" value="TAT"/>
    <property type="match status" value="1"/>
</dbReference>
<dbReference type="Proteomes" id="UP000315677">
    <property type="component" value="Unassembled WGS sequence"/>
</dbReference>
<keyword evidence="3" id="KW-1185">Reference proteome</keyword>
<dbReference type="RefSeq" id="WP_142058727.1">
    <property type="nucleotide sequence ID" value="NZ_VFPA01000003.1"/>
</dbReference>
<dbReference type="SUPFAM" id="SSF53850">
    <property type="entry name" value="Periplasmic binding protein-like II"/>
    <property type="match status" value="1"/>
</dbReference>
<dbReference type="InterPro" id="IPR006311">
    <property type="entry name" value="TAT_signal"/>
</dbReference>
<sequence>MTGRAPRLSRRALLGAAALSAVPLAAGCTAGATDPIVLAAGEPGGFYVEFAELLAAAVARGGMPATVAGTGGSVDNIALVRDGRAALGLALTDMAVAARRGEPPFDAAVPLLAIGRVYENYMQLVVRAEDPAAGTADLAGRPVSLGAVGSGAAVFGDRLLAVAGIGARVAHRPLRDAAHALEDGGTDALLWSGGVPTPALAELAARRPVRLLPLVEHLPALRAAHGGVYGPVTVPAGAYGVAAPVPTVGVANLLVCRPDLAAPTADAVARTLVAAAPDLVPRSAVGTQYLDQRSLIGTGDVPLHPGAAAAYRELHG</sequence>
<name>A0A543DL89_9PSEU</name>
<organism evidence="2 3">
    <name type="scientific">Pseudonocardia kunmingensis</name>
    <dbReference type="NCBI Taxonomy" id="630975"/>
    <lineage>
        <taxon>Bacteria</taxon>
        <taxon>Bacillati</taxon>
        <taxon>Actinomycetota</taxon>
        <taxon>Actinomycetes</taxon>
        <taxon>Pseudonocardiales</taxon>
        <taxon>Pseudonocardiaceae</taxon>
        <taxon>Pseudonocardia</taxon>
    </lineage>
</organism>
<evidence type="ECO:0000313" key="2">
    <source>
        <dbReference type="EMBL" id="TQM10114.1"/>
    </source>
</evidence>
<evidence type="ECO:0000256" key="1">
    <source>
        <dbReference type="SAM" id="SignalP"/>
    </source>
</evidence>
<feature type="chain" id="PRO_5038677832" description="TRAP transporter TAXI family solute receptor" evidence="1">
    <location>
        <begin position="26"/>
        <end position="316"/>
    </location>
</feature>
<dbReference type="PANTHER" id="PTHR42941:SF1">
    <property type="entry name" value="SLL1037 PROTEIN"/>
    <property type="match status" value="1"/>
</dbReference>
<dbReference type="Pfam" id="PF16868">
    <property type="entry name" value="NMT1_3"/>
    <property type="match status" value="1"/>
</dbReference>
<dbReference type="PROSITE" id="PS51257">
    <property type="entry name" value="PROKAR_LIPOPROTEIN"/>
    <property type="match status" value="1"/>
</dbReference>
<comment type="caution">
    <text evidence="2">The sequence shown here is derived from an EMBL/GenBank/DDBJ whole genome shotgun (WGS) entry which is preliminary data.</text>
</comment>